<evidence type="ECO:0000313" key="7">
    <source>
        <dbReference type="EMBL" id="SVD41826.1"/>
    </source>
</evidence>
<feature type="non-terminal residue" evidence="7">
    <location>
        <position position="275"/>
    </location>
</feature>
<dbReference type="SUPFAM" id="SSF56719">
    <property type="entry name" value="Type II DNA topoisomerase"/>
    <property type="match status" value="1"/>
</dbReference>
<dbReference type="PANTHER" id="PTHR43493:SF1">
    <property type="entry name" value="DNA TOPOISOMERASE 4 SUBUNIT A"/>
    <property type="match status" value="1"/>
</dbReference>
<name>A0A382V5I0_9ZZZZ</name>
<dbReference type="PANTHER" id="PTHR43493">
    <property type="entry name" value="DNA GYRASE/TOPOISOMERASE SUBUNIT A"/>
    <property type="match status" value="1"/>
</dbReference>
<accession>A0A382V5I0</accession>
<keyword evidence="3" id="KW-0238">DNA-binding</keyword>
<dbReference type="GO" id="GO:0005737">
    <property type="term" value="C:cytoplasm"/>
    <property type="evidence" value="ECO:0007669"/>
    <property type="project" value="TreeGrafter"/>
</dbReference>
<dbReference type="SMART" id="SM00434">
    <property type="entry name" value="TOP4c"/>
    <property type="match status" value="1"/>
</dbReference>
<feature type="domain" description="Topo IIA-type catalytic" evidence="6">
    <location>
        <begin position="38"/>
        <end position="275"/>
    </location>
</feature>
<evidence type="ECO:0000256" key="1">
    <source>
        <dbReference type="ARBA" id="ARBA00022475"/>
    </source>
</evidence>
<keyword evidence="5" id="KW-0413">Isomerase</keyword>
<dbReference type="GO" id="GO:0007059">
    <property type="term" value="P:chromosome segregation"/>
    <property type="evidence" value="ECO:0007669"/>
    <property type="project" value="TreeGrafter"/>
</dbReference>
<dbReference type="GO" id="GO:0003677">
    <property type="term" value="F:DNA binding"/>
    <property type="evidence" value="ECO:0007669"/>
    <property type="project" value="UniProtKB-KW"/>
</dbReference>
<dbReference type="EMBL" id="UINC01149385">
    <property type="protein sequence ID" value="SVD41826.1"/>
    <property type="molecule type" value="Genomic_DNA"/>
</dbReference>
<dbReference type="GO" id="GO:0006265">
    <property type="term" value="P:DNA topological change"/>
    <property type="evidence" value="ECO:0007669"/>
    <property type="project" value="InterPro"/>
</dbReference>
<dbReference type="GO" id="GO:0009330">
    <property type="term" value="C:DNA topoisomerase type II (double strand cut, ATP-hydrolyzing) complex"/>
    <property type="evidence" value="ECO:0007669"/>
    <property type="project" value="TreeGrafter"/>
</dbReference>
<evidence type="ECO:0000256" key="5">
    <source>
        <dbReference type="ARBA" id="ARBA00023235"/>
    </source>
</evidence>
<dbReference type="GO" id="GO:0003918">
    <property type="term" value="F:DNA topoisomerase type II (double strand cut, ATP-hydrolyzing) activity"/>
    <property type="evidence" value="ECO:0007669"/>
    <property type="project" value="InterPro"/>
</dbReference>
<dbReference type="Pfam" id="PF00521">
    <property type="entry name" value="DNA_topoisoIV"/>
    <property type="match status" value="1"/>
</dbReference>
<sequence length="275" mass="29798">MSEQSQLDFEGVEQQPLLEFTEKAYLDYAMYVILDRALPHIGDGLKPVQRRIIFAMSQLGLAAAAKPKKSARTVGDVIGKFHPHGDTACYEAMVHMAQDFSFRYPIVDGHGNWGSTDDPKSFAAMRYTEAKLAPYSEVLLAELGQGTVDWLPNFDGTLDEPALLPAGLPNLLLNGASGIAVGMSTDVPSHNLNEVATALIRLLDEPKTTTRDLCKHIKGPDFPTGGEIISPKSELQAIYKSGIGALRVRATYELDGSDIVITSLPNQVSGSKVLE</sequence>
<evidence type="ECO:0000256" key="3">
    <source>
        <dbReference type="ARBA" id="ARBA00023125"/>
    </source>
</evidence>
<dbReference type="Gene3D" id="3.30.1360.40">
    <property type="match status" value="1"/>
</dbReference>
<dbReference type="InterPro" id="IPR013760">
    <property type="entry name" value="Topo_IIA-like_dom_sf"/>
</dbReference>
<evidence type="ECO:0000259" key="6">
    <source>
        <dbReference type="PROSITE" id="PS52040"/>
    </source>
</evidence>
<reference evidence="7" key="1">
    <citation type="submission" date="2018-05" db="EMBL/GenBank/DDBJ databases">
        <authorList>
            <person name="Lanie J.A."/>
            <person name="Ng W.-L."/>
            <person name="Kazmierczak K.M."/>
            <person name="Andrzejewski T.M."/>
            <person name="Davidsen T.M."/>
            <person name="Wayne K.J."/>
            <person name="Tettelin H."/>
            <person name="Glass J.I."/>
            <person name="Rusch D."/>
            <person name="Podicherti R."/>
            <person name="Tsui H.-C.T."/>
            <person name="Winkler M.E."/>
        </authorList>
    </citation>
    <scope>NUCLEOTIDE SEQUENCE</scope>
</reference>
<keyword evidence="1" id="KW-1003">Cell membrane</keyword>
<evidence type="ECO:0000256" key="2">
    <source>
        <dbReference type="ARBA" id="ARBA00023029"/>
    </source>
</evidence>
<dbReference type="GO" id="GO:0005524">
    <property type="term" value="F:ATP binding"/>
    <property type="evidence" value="ECO:0007669"/>
    <property type="project" value="InterPro"/>
</dbReference>
<dbReference type="PROSITE" id="PS52040">
    <property type="entry name" value="TOPO_IIA"/>
    <property type="match status" value="1"/>
</dbReference>
<organism evidence="7">
    <name type="scientific">marine metagenome</name>
    <dbReference type="NCBI Taxonomy" id="408172"/>
    <lineage>
        <taxon>unclassified sequences</taxon>
        <taxon>metagenomes</taxon>
        <taxon>ecological metagenomes</taxon>
    </lineage>
</organism>
<proteinExistence type="predicted"/>
<dbReference type="InterPro" id="IPR002205">
    <property type="entry name" value="Topo_IIA_dom_A"/>
</dbReference>
<keyword evidence="2" id="KW-0799">Topoisomerase</keyword>
<dbReference type="InterPro" id="IPR050220">
    <property type="entry name" value="Type_II_DNA_Topoisomerases"/>
</dbReference>
<dbReference type="Gene3D" id="3.90.199.10">
    <property type="entry name" value="Topoisomerase II, domain 5"/>
    <property type="match status" value="1"/>
</dbReference>
<protein>
    <recommendedName>
        <fullName evidence="6">Topo IIA-type catalytic domain-containing protein</fullName>
    </recommendedName>
</protein>
<evidence type="ECO:0000256" key="4">
    <source>
        <dbReference type="ARBA" id="ARBA00023136"/>
    </source>
</evidence>
<dbReference type="AlphaFoldDB" id="A0A382V5I0"/>
<keyword evidence="4" id="KW-0472">Membrane</keyword>
<dbReference type="InterPro" id="IPR013758">
    <property type="entry name" value="Topo_IIA_A/C_ab"/>
</dbReference>
<gene>
    <name evidence="7" type="ORF">METZ01_LOCUS394680</name>
</gene>